<feature type="transmembrane region" description="Helical" evidence="7">
    <location>
        <begin position="297"/>
        <end position="317"/>
    </location>
</feature>
<evidence type="ECO:0000256" key="2">
    <source>
        <dbReference type="ARBA" id="ARBA00022448"/>
    </source>
</evidence>
<keyword evidence="4 7" id="KW-0812">Transmembrane</keyword>
<keyword evidence="3" id="KW-1003">Cell membrane</keyword>
<keyword evidence="6 7" id="KW-0472">Membrane</keyword>
<feature type="transmembrane region" description="Helical" evidence="7">
    <location>
        <begin position="266"/>
        <end position="291"/>
    </location>
</feature>
<feature type="transmembrane region" description="Helical" evidence="7">
    <location>
        <begin position="139"/>
        <end position="160"/>
    </location>
</feature>
<comment type="subcellular location">
    <subcellularLocation>
        <location evidence="1">Cell membrane</location>
        <topology evidence="1">Multi-pass membrane protein</topology>
    </subcellularLocation>
</comment>
<sequence length="453" mass="46740">MTAFDGTHAGRRRWALATVLLTLGVAVLDSSATNVALPSIAATLRANPSHAIWVINAFQLAQLVALLPLAALGEIHGYRRVYLGGVVTFALASLGCGLAESLPQLALARLAQGVGSAGILSVNLALIRHIVPRDRLGRTIGMNAMVVAIASTIGPSYAGLVLGFASWPWLFALNVPLCALSFMVGVRNLPQTTRAARRYDWVEALTTATTVGLTVMTLVAVGQGLALTAIAAFAVAAMAAMTLLLRRMSYHAAPMLPLDLLRTGAFGLTVATSVASFAAQMMALTALPFLFHDGFGFSPGLIGLVMAPWPLTLAVAAPLAGRLADSIPASWLCASGLAILAVGLLTLGHLPDHPAIWDIGWRMAVCGAGFGLFQTPNNRALVLAAPASRSGAASGMMSTARLFGQSMGAAVVALLLRLVPETGPMLAIVAAGAFAALGALLSLLRPRGSAEHQ</sequence>
<feature type="transmembrane region" description="Helical" evidence="7">
    <location>
        <begin position="201"/>
        <end position="219"/>
    </location>
</feature>
<evidence type="ECO:0000256" key="5">
    <source>
        <dbReference type="ARBA" id="ARBA00022989"/>
    </source>
</evidence>
<keyword evidence="5 7" id="KW-1133">Transmembrane helix</keyword>
<dbReference type="Pfam" id="PF07690">
    <property type="entry name" value="MFS_1"/>
    <property type="match status" value="1"/>
</dbReference>
<dbReference type="RefSeq" id="WP_211854986.1">
    <property type="nucleotide sequence ID" value="NZ_JAAGBB010000031.1"/>
</dbReference>
<proteinExistence type="predicted"/>
<feature type="transmembrane region" description="Helical" evidence="7">
    <location>
        <begin position="81"/>
        <end position="100"/>
    </location>
</feature>
<evidence type="ECO:0000259" key="8">
    <source>
        <dbReference type="PROSITE" id="PS50850"/>
    </source>
</evidence>
<keyword evidence="2" id="KW-0813">Transport</keyword>
<dbReference type="PANTHER" id="PTHR42718:SF46">
    <property type="entry name" value="BLR6921 PROTEIN"/>
    <property type="match status" value="1"/>
</dbReference>
<evidence type="ECO:0000256" key="1">
    <source>
        <dbReference type="ARBA" id="ARBA00004651"/>
    </source>
</evidence>
<evidence type="ECO:0000313" key="9">
    <source>
        <dbReference type="EMBL" id="MBR0667208.1"/>
    </source>
</evidence>
<name>A0ABS5F409_9PROT</name>
<dbReference type="CDD" id="cd17321">
    <property type="entry name" value="MFS_MMR_MDR_like"/>
    <property type="match status" value="1"/>
</dbReference>
<feature type="transmembrane region" description="Helical" evidence="7">
    <location>
        <begin position="51"/>
        <end position="69"/>
    </location>
</feature>
<dbReference type="PANTHER" id="PTHR42718">
    <property type="entry name" value="MAJOR FACILITATOR SUPERFAMILY MULTIDRUG TRANSPORTER MFSC"/>
    <property type="match status" value="1"/>
</dbReference>
<feature type="transmembrane region" description="Helical" evidence="7">
    <location>
        <begin position="106"/>
        <end position="127"/>
    </location>
</feature>
<dbReference type="Proteomes" id="UP001196870">
    <property type="component" value="Unassembled WGS sequence"/>
</dbReference>
<dbReference type="Gene3D" id="1.20.1720.10">
    <property type="entry name" value="Multidrug resistance protein D"/>
    <property type="match status" value="1"/>
</dbReference>
<accession>A0ABS5F409</accession>
<dbReference type="PRINTS" id="PR01036">
    <property type="entry name" value="TCRTETB"/>
</dbReference>
<evidence type="ECO:0000256" key="7">
    <source>
        <dbReference type="SAM" id="Phobius"/>
    </source>
</evidence>
<dbReference type="PROSITE" id="PS50850">
    <property type="entry name" value="MFS"/>
    <property type="match status" value="1"/>
</dbReference>
<dbReference type="EMBL" id="JAAGBB010000031">
    <property type="protein sequence ID" value="MBR0667208.1"/>
    <property type="molecule type" value="Genomic_DNA"/>
</dbReference>
<dbReference type="InterPro" id="IPR011701">
    <property type="entry name" value="MFS"/>
</dbReference>
<evidence type="ECO:0000256" key="4">
    <source>
        <dbReference type="ARBA" id="ARBA00022692"/>
    </source>
</evidence>
<dbReference type="SUPFAM" id="SSF103473">
    <property type="entry name" value="MFS general substrate transporter"/>
    <property type="match status" value="1"/>
</dbReference>
<keyword evidence="10" id="KW-1185">Reference proteome</keyword>
<dbReference type="InterPro" id="IPR036259">
    <property type="entry name" value="MFS_trans_sf"/>
</dbReference>
<feature type="transmembrane region" description="Helical" evidence="7">
    <location>
        <begin position="225"/>
        <end position="245"/>
    </location>
</feature>
<dbReference type="InterPro" id="IPR020846">
    <property type="entry name" value="MFS_dom"/>
</dbReference>
<reference evidence="10" key="1">
    <citation type="journal article" date="2021" name="Syst. Appl. Microbiol.">
        <title>Roseomonas hellenica sp. nov., isolated from roots of wild-growing Alkanna tinctoria.</title>
        <authorList>
            <person name="Rat A."/>
            <person name="Naranjo H.D."/>
            <person name="Lebbe L."/>
            <person name="Cnockaert M."/>
            <person name="Krigas N."/>
            <person name="Grigoriadou K."/>
            <person name="Maloupa E."/>
            <person name="Willems A."/>
        </authorList>
    </citation>
    <scope>NUCLEOTIDE SEQUENCE [LARGE SCALE GENOMIC DNA]</scope>
    <source>
        <strain evidence="10">LMG 31523</strain>
    </source>
</reference>
<protein>
    <submittedName>
        <fullName evidence="9">MFS transporter</fullName>
    </submittedName>
</protein>
<gene>
    <name evidence="9" type="ORF">GXW71_22815</name>
</gene>
<feature type="transmembrane region" description="Helical" evidence="7">
    <location>
        <begin position="329"/>
        <end position="349"/>
    </location>
</feature>
<evidence type="ECO:0000256" key="3">
    <source>
        <dbReference type="ARBA" id="ARBA00022475"/>
    </source>
</evidence>
<evidence type="ECO:0000256" key="6">
    <source>
        <dbReference type="ARBA" id="ARBA00023136"/>
    </source>
</evidence>
<feature type="transmembrane region" description="Helical" evidence="7">
    <location>
        <begin position="166"/>
        <end position="189"/>
    </location>
</feature>
<feature type="domain" description="Major facilitator superfamily (MFS) profile" evidence="8">
    <location>
        <begin position="15"/>
        <end position="450"/>
    </location>
</feature>
<comment type="caution">
    <text evidence="9">The sequence shown here is derived from an EMBL/GenBank/DDBJ whole genome shotgun (WGS) entry which is preliminary data.</text>
</comment>
<dbReference type="Gene3D" id="1.20.1250.20">
    <property type="entry name" value="MFS general substrate transporter like domains"/>
    <property type="match status" value="1"/>
</dbReference>
<evidence type="ECO:0000313" key="10">
    <source>
        <dbReference type="Proteomes" id="UP001196870"/>
    </source>
</evidence>
<feature type="transmembrane region" description="Helical" evidence="7">
    <location>
        <begin position="425"/>
        <end position="444"/>
    </location>
</feature>
<organism evidence="9 10">
    <name type="scientific">Plastoroseomonas hellenica</name>
    <dbReference type="NCBI Taxonomy" id="2687306"/>
    <lineage>
        <taxon>Bacteria</taxon>
        <taxon>Pseudomonadati</taxon>
        <taxon>Pseudomonadota</taxon>
        <taxon>Alphaproteobacteria</taxon>
        <taxon>Acetobacterales</taxon>
        <taxon>Acetobacteraceae</taxon>
        <taxon>Plastoroseomonas</taxon>
    </lineage>
</organism>